<dbReference type="InterPro" id="IPR014710">
    <property type="entry name" value="RmlC-like_jellyroll"/>
</dbReference>
<dbReference type="InterPro" id="IPR047263">
    <property type="entry name" value="HNL-like_cupin"/>
</dbReference>
<name>A0A3D9G0Z2_9FLAO</name>
<dbReference type="AlphaFoldDB" id="A0A3D9G0Z2"/>
<dbReference type="CDD" id="cd02233">
    <property type="entry name" value="cupin_HNL-like"/>
    <property type="match status" value="1"/>
</dbReference>
<evidence type="ECO:0000313" key="1">
    <source>
        <dbReference type="EMBL" id="RED26793.1"/>
    </source>
</evidence>
<evidence type="ECO:0000313" key="2">
    <source>
        <dbReference type="Proteomes" id="UP000257004"/>
    </source>
</evidence>
<reference evidence="1 2" key="1">
    <citation type="submission" date="2018-07" db="EMBL/GenBank/DDBJ databases">
        <title>Genomic Encyclopedia of Archaeal and Bacterial Type Strains, Phase II (KMG-II): from individual species to whole genera.</title>
        <authorList>
            <person name="Goeker M."/>
        </authorList>
    </citation>
    <scope>NUCLEOTIDE SEQUENCE [LARGE SCALE GENOMIC DNA]</scope>
    <source>
        <strain evidence="1 2">DSM 25795</strain>
    </source>
</reference>
<dbReference type="Proteomes" id="UP000257004">
    <property type="component" value="Unassembled WGS sequence"/>
</dbReference>
<sequence length="134" mass="15143">MSTNYSTVIEEGKVPNTFMTGDVSYKKQTSNIHPENTVIKEVTFEACARSNWHINAGLQMLIAKEGAGYYQERGSAVRRLQKDEVVTILPGVEHWYGATPFDKFSYVAIITEVDKGHGIWLDKVTDGEYFLLSY</sequence>
<keyword evidence="1" id="KW-0223">Dioxygenase</keyword>
<dbReference type="RefSeq" id="WP_115886868.1">
    <property type="nucleotide sequence ID" value="NZ_QRDQ01000007.1"/>
</dbReference>
<accession>A0A3D9G0Z2</accession>
<gene>
    <name evidence="1" type="ORF">BD847_0718</name>
</gene>
<comment type="caution">
    <text evidence="1">The sequence shown here is derived from an EMBL/GenBank/DDBJ whole genome shotgun (WGS) entry which is preliminary data.</text>
</comment>
<dbReference type="InterPro" id="IPR011051">
    <property type="entry name" value="RmlC_Cupin_sf"/>
</dbReference>
<dbReference type="PANTHER" id="PTHR43698:SF1">
    <property type="entry name" value="BLL4564 PROTEIN"/>
    <property type="match status" value="1"/>
</dbReference>
<dbReference type="OrthoDB" id="9802489at2"/>
<keyword evidence="2" id="KW-1185">Reference proteome</keyword>
<dbReference type="GO" id="GO:0051213">
    <property type="term" value="F:dioxygenase activity"/>
    <property type="evidence" value="ECO:0007669"/>
    <property type="project" value="UniProtKB-KW"/>
</dbReference>
<dbReference type="SUPFAM" id="SSF51182">
    <property type="entry name" value="RmlC-like cupins"/>
    <property type="match status" value="1"/>
</dbReference>
<dbReference type="PANTHER" id="PTHR43698">
    <property type="entry name" value="RIBD C-TERMINAL DOMAIN CONTAINING PROTEIN"/>
    <property type="match status" value="1"/>
</dbReference>
<dbReference type="EMBL" id="QRDQ01000007">
    <property type="protein sequence ID" value="RED26793.1"/>
    <property type="molecule type" value="Genomic_DNA"/>
</dbReference>
<protein>
    <submittedName>
        <fullName evidence="1">Quercetin dioxygenase-like cupin family protein</fullName>
    </submittedName>
</protein>
<dbReference type="Gene3D" id="2.60.120.10">
    <property type="entry name" value="Jelly Rolls"/>
    <property type="match status" value="1"/>
</dbReference>
<keyword evidence="1" id="KW-0560">Oxidoreductase</keyword>
<proteinExistence type="predicted"/>
<organism evidence="1 2">
    <name type="scientific">Flavobacterium cutihirudinis</name>
    <dbReference type="NCBI Taxonomy" id="1265740"/>
    <lineage>
        <taxon>Bacteria</taxon>
        <taxon>Pseudomonadati</taxon>
        <taxon>Bacteroidota</taxon>
        <taxon>Flavobacteriia</taxon>
        <taxon>Flavobacteriales</taxon>
        <taxon>Flavobacteriaceae</taxon>
        <taxon>Flavobacterium</taxon>
    </lineage>
</organism>